<organism evidence="8 9">
    <name type="scientific">Bonamia ostreae</name>
    <dbReference type="NCBI Taxonomy" id="126728"/>
    <lineage>
        <taxon>Eukaryota</taxon>
        <taxon>Sar</taxon>
        <taxon>Rhizaria</taxon>
        <taxon>Endomyxa</taxon>
        <taxon>Ascetosporea</taxon>
        <taxon>Haplosporida</taxon>
        <taxon>Bonamia</taxon>
    </lineage>
</organism>
<proteinExistence type="predicted"/>
<dbReference type="Gene3D" id="3.30.930.10">
    <property type="entry name" value="Bira Bifunctional Protein, Domain 2"/>
    <property type="match status" value="1"/>
</dbReference>
<dbReference type="PRINTS" id="PR01043">
    <property type="entry name" value="TRNASYNTHGLY"/>
</dbReference>
<dbReference type="EMBL" id="JBDODL010003486">
    <property type="protein sequence ID" value="MES1922708.1"/>
    <property type="molecule type" value="Genomic_DNA"/>
</dbReference>
<gene>
    <name evidence="8" type="ORF">MHBO_004233</name>
</gene>
<evidence type="ECO:0000259" key="7">
    <source>
        <dbReference type="PROSITE" id="PS50862"/>
    </source>
</evidence>
<dbReference type="InterPro" id="IPR002315">
    <property type="entry name" value="tRNA-synt_gly"/>
</dbReference>
<comment type="caution">
    <text evidence="8">The sequence shown here is derived from an EMBL/GenBank/DDBJ whole genome shotgun (WGS) entry which is preliminary data.</text>
</comment>
<protein>
    <recommendedName>
        <fullName evidence="1">glycine--tRNA ligase</fullName>
        <ecNumber evidence="1">6.1.1.14</ecNumber>
    </recommendedName>
    <alternativeName>
        <fullName evidence="6">Diadenosine tetraphosphate synthetase</fullName>
    </alternativeName>
</protein>
<dbReference type="InterPro" id="IPR002314">
    <property type="entry name" value="aa-tRNA-synt_IIb"/>
</dbReference>
<sequence length="206" mass="23820">MDKNEITKILKDLKIVSPTTGNNLSEPYEFNLMFGTQIGPTGKLKGYLRPETAQGIFVNFKKLLEENGGKVPFAAAQIGNSYRNEISPKSGLLRVREFAQAEIEHFCDKNKGVIYPKYENITDEKVAFWKREDQENNVEPQFLSVKNAFEKKMITNQTLAFYIYKTLKFLLNIGINGKFLRFRQHLKNEMAHYASDCWDAEIRTSY</sequence>
<keyword evidence="5" id="KW-0030">Aminoacyl-tRNA synthetase</keyword>
<evidence type="ECO:0000313" key="9">
    <source>
        <dbReference type="Proteomes" id="UP001439008"/>
    </source>
</evidence>
<accession>A0ABV2ASR0</accession>
<feature type="domain" description="Aminoacyl-transfer RNA synthetases class-II family profile" evidence="7">
    <location>
        <begin position="47"/>
        <end position="206"/>
    </location>
</feature>
<dbReference type="Proteomes" id="UP001439008">
    <property type="component" value="Unassembled WGS sequence"/>
</dbReference>
<evidence type="ECO:0000256" key="5">
    <source>
        <dbReference type="ARBA" id="ARBA00023146"/>
    </source>
</evidence>
<evidence type="ECO:0000256" key="3">
    <source>
        <dbReference type="ARBA" id="ARBA00022741"/>
    </source>
</evidence>
<evidence type="ECO:0000256" key="6">
    <source>
        <dbReference type="ARBA" id="ARBA00030057"/>
    </source>
</evidence>
<dbReference type="Pfam" id="PF00587">
    <property type="entry name" value="tRNA-synt_2b"/>
    <property type="match status" value="1"/>
</dbReference>
<evidence type="ECO:0000313" key="8">
    <source>
        <dbReference type="EMBL" id="MES1922708.1"/>
    </source>
</evidence>
<dbReference type="EC" id="6.1.1.14" evidence="1"/>
<dbReference type="PANTHER" id="PTHR10745:SF0">
    <property type="entry name" value="GLYCINE--TRNA LIGASE"/>
    <property type="match status" value="1"/>
</dbReference>
<dbReference type="PANTHER" id="PTHR10745">
    <property type="entry name" value="GLYCYL-TRNA SYNTHETASE/DNA POLYMERASE SUBUNIT GAMMA-2"/>
    <property type="match status" value="1"/>
</dbReference>
<dbReference type="PROSITE" id="PS50862">
    <property type="entry name" value="AA_TRNA_LIGASE_II"/>
    <property type="match status" value="1"/>
</dbReference>
<evidence type="ECO:0000256" key="2">
    <source>
        <dbReference type="ARBA" id="ARBA00022598"/>
    </source>
</evidence>
<reference evidence="8 9" key="1">
    <citation type="journal article" date="2024" name="BMC Biol.">
        <title>Comparative genomics of Ascetosporea gives new insight into the evolutionary basis for animal parasitism in Rhizaria.</title>
        <authorList>
            <person name="Hiltunen Thoren M."/>
            <person name="Onut-Brannstrom I."/>
            <person name="Alfjorden A."/>
            <person name="Peckova H."/>
            <person name="Swords F."/>
            <person name="Hooper C."/>
            <person name="Holzer A.S."/>
            <person name="Bass D."/>
            <person name="Burki F."/>
        </authorList>
    </citation>
    <scope>NUCLEOTIDE SEQUENCE [LARGE SCALE GENOMIC DNA]</scope>
    <source>
        <strain evidence="8">20-A016</strain>
    </source>
</reference>
<evidence type="ECO:0000256" key="4">
    <source>
        <dbReference type="ARBA" id="ARBA00022840"/>
    </source>
</evidence>
<evidence type="ECO:0000256" key="1">
    <source>
        <dbReference type="ARBA" id="ARBA00012829"/>
    </source>
</evidence>
<dbReference type="InterPro" id="IPR027031">
    <property type="entry name" value="Gly-tRNA_synthase/POLG2"/>
</dbReference>
<keyword evidence="4" id="KW-0067">ATP-binding</keyword>
<dbReference type="InterPro" id="IPR045864">
    <property type="entry name" value="aa-tRNA-synth_II/BPL/LPL"/>
</dbReference>
<dbReference type="NCBIfam" id="TIGR00389">
    <property type="entry name" value="glyS_dimeric"/>
    <property type="match status" value="1"/>
</dbReference>
<name>A0ABV2ASR0_9EUKA</name>
<dbReference type="SUPFAM" id="SSF55681">
    <property type="entry name" value="Class II aaRS and biotin synthetases"/>
    <property type="match status" value="1"/>
</dbReference>
<keyword evidence="3" id="KW-0547">Nucleotide-binding</keyword>
<keyword evidence="9" id="KW-1185">Reference proteome</keyword>
<dbReference type="InterPro" id="IPR006195">
    <property type="entry name" value="aa-tRNA-synth_II"/>
</dbReference>
<keyword evidence="2" id="KW-0436">Ligase</keyword>
<feature type="non-terminal residue" evidence="8">
    <location>
        <position position="206"/>
    </location>
</feature>